<feature type="non-terminal residue" evidence="2">
    <location>
        <position position="58"/>
    </location>
</feature>
<feature type="compositionally biased region" description="Polar residues" evidence="1">
    <location>
        <begin position="38"/>
        <end position="58"/>
    </location>
</feature>
<evidence type="ECO:0000256" key="1">
    <source>
        <dbReference type="SAM" id="MobiDB-lite"/>
    </source>
</evidence>
<organism evidence="2 3">
    <name type="scientific">Datura stramonium</name>
    <name type="common">Jimsonweed</name>
    <name type="synonym">Common thornapple</name>
    <dbReference type="NCBI Taxonomy" id="4076"/>
    <lineage>
        <taxon>Eukaryota</taxon>
        <taxon>Viridiplantae</taxon>
        <taxon>Streptophyta</taxon>
        <taxon>Embryophyta</taxon>
        <taxon>Tracheophyta</taxon>
        <taxon>Spermatophyta</taxon>
        <taxon>Magnoliopsida</taxon>
        <taxon>eudicotyledons</taxon>
        <taxon>Gunneridae</taxon>
        <taxon>Pentapetalae</taxon>
        <taxon>asterids</taxon>
        <taxon>lamiids</taxon>
        <taxon>Solanales</taxon>
        <taxon>Solanaceae</taxon>
        <taxon>Solanoideae</taxon>
        <taxon>Datureae</taxon>
        <taxon>Datura</taxon>
    </lineage>
</organism>
<feature type="region of interest" description="Disordered" evidence="1">
    <location>
        <begin position="22"/>
        <end position="58"/>
    </location>
</feature>
<proteinExistence type="predicted"/>
<keyword evidence="3" id="KW-1185">Reference proteome</keyword>
<sequence>MIISPNTRIPTVAANELPSEQHCTPTMVTDDFIPTHPLPSTSETTNISSHPNTSEDTT</sequence>
<dbReference type="Proteomes" id="UP000823775">
    <property type="component" value="Unassembled WGS sequence"/>
</dbReference>
<dbReference type="EMBL" id="JACEIK010002327">
    <property type="protein sequence ID" value="MCD9560487.1"/>
    <property type="molecule type" value="Genomic_DNA"/>
</dbReference>
<gene>
    <name evidence="2" type="ORF">HAX54_019173</name>
</gene>
<reference evidence="2 3" key="1">
    <citation type="journal article" date="2021" name="BMC Genomics">
        <title>Datura genome reveals duplications of psychoactive alkaloid biosynthetic genes and high mutation rate following tissue culture.</title>
        <authorList>
            <person name="Rajewski A."/>
            <person name="Carter-House D."/>
            <person name="Stajich J."/>
            <person name="Litt A."/>
        </authorList>
    </citation>
    <scope>NUCLEOTIDE SEQUENCE [LARGE SCALE GENOMIC DNA]</scope>
    <source>
        <strain evidence="2">AR-01</strain>
    </source>
</reference>
<comment type="caution">
    <text evidence="2">The sequence shown here is derived from an EMBL/GenBank/DDBJ whole genome shotgun (WGS) entry which is preliminary data.</text>
</comment>
<protein>
    <submittedName>
        <fullName evidence="2">Uncharacterized protein</fullName>
    </submittedName>
</protein>
<accession>A0ABS8UQU6</accession>
<evidence type="ECO:0000313" key="2">
    <source>
        <dbReference type="EMBL" id="MCD9560487.1"/>
    </source>
</evidence>
<name>A0ABS8UQU6_DATST</name>
<evidence type="ECO:0000313" key="3">
    <source>
        <dbReference type="Proteomes" id="UP000823775"/>
    </source>
</evidence>